<dbReference type="GO" id="GO:0030466">
    <property type="term" value="P:silent mating-type cassette heterochromatin formation"/>
    <property type="evidence" value="ECO:0007669"/>
    <property type="project" value="EnsemblFungi"/>
</dbReference>
<dbReference type="OrthoDB" id="3514033at2759"/>
<evidence type="ECO:0000313" key="4">
    <source>
        <dbReference type="Proteomes" id="UP000015464"/>
    </source>
</evidence>
<sequence length="166" mass="18808">MLRILLSCSPPPFVSISQSEMYKFGRNQESSTGVRNDRSISKEVSSTQKNNFLTCMRCKLAKGRNGYNKSQWQKGYRSWRGEIVAISEAKAICSSCQPKQADVLNCPACNEDKPVAAFSKSQRKTMAPRCQACVHLQRNDGIEDNDDEAFIDPFEDEEDDDFDFED</sequence>
<dbReference type="GO" id="GO:0030674">
    <property type="term" value="F:protein-macromolecule adaptor activity"/>
    <property type="evidence" value="ECO:0007669"/>
    <property type="project" value="EnsemblFungi"/>
</dbReference>
<dbReference type="OMA" id="LTCMRCK"/>
<name>S9W576_SCHCR</name>
<feature type="domain" description="Stc1" evidence="2">
    <location>
        <begin position="55"/>
        <end position="135"/>
    </location>
</feature>
<evidence type="ECO:0000259" key="2">
    <source>
        <dbReference type="Pfam" id="PF12898"/>
    </source>
</evidence>
<dbReference type="EMBL" id="KE546988">
    <property type="protein sequence ID" value="EPY53704.1"/>
    <property type="molecule type" value="Genomic_DNA"/>
</dbReference>
<accession>S9W576</accession>
<dbReference type="InterPro" id="IPR024630">
    <property type="entry name" value="Stc1"/>
</dbReference>
<dbReference type="InterPro" id="IPR043069">
    <property type="entry name" value="Stc1_sf"/>
</dbReference>
<feature type="region of interest" description="Disordered" evidence="1">
    <location>
        <begin position="143"/>
        <end position="166"/>
    </location>
</feature>
<dbReference type="GO" id="GO:0005721">
    <property type="term" value="C:pericentric heterochromatin"/>
    <property type="evidence" value="ECO:0007669"/>
    <property type="project" value="EnsemblFungi"/>
</dbReference>
<dbReference type="STRING" id="653667.S9W576"/>
<protein>
    <recommendedName>
        <fullName evidence="2">Stc1 domain-containing protein</fullName>
    </recommendedName>
</protein>
<dbReference type="Gene3D" id="3.30.60.210">
    <property type="entry name" value="Stc1 domain"/>
    <property type="match status" value="1"/>
</dbReference>
<dbReference type="Pfam" id="PF12898">
    <property type="entry name" value="Stc1"/>
    <property type="match status" value="1"/>
</dbReference>
<dbReference type="RefSeq" id="XP_013021176.1">
    <property type="nucleotide sequence ID" value="XM_013165722.1"/>
</dbReference>
<dbReference type="GeneID" id="25037382"/>
<evidence type="ECO:0000313" key="3">
    <source>
        <dbReference type="EMBL" id="EPY53704.1"/>
    </source>
</evidence>
<reference evidence="3 4" key="1">
    <citation type="journal article" date="2011" name="Science">
        <title>Comparative functional genomics of the fission yeasts.</title>
        <authorList>
            <person name="Rhind N."/>
            <person name="Chen Z."/>
            <person name="Yassour M."/>
            <person name="Thompson D.A."/>
            <person name="Haas B.J."/>
            <person name="Habib N."/>
            <person name="Wapinski I."/>
            <person name="Roy S."/>
            <person name="Lin M.F."/>
            <person name="Heiman D.I."/>
            <person name="Young S.K."/>
            <person name="Furuya K."/>
            <person name="Guo Y."/>
            <person name="Pidoux A."/>
            <person name="Chen H.M."/>
            <person name="Robbertse B."/>
            <person name="Goldberg J.M."/>
            <person name="Aoki K."/>
            <person name="Bayne E.H."/>
            <person name="Berlin A.M."/>
            <person name="Desjardins C.A."/>
            <person name="Dobbs E."/>
            <person name="Dukaj L."/>
            <person name="Fan L."/>
            <person name="FitzGerald M.G."/>
            <person name="French C."/>
            <person name="Gujja S."/>
            <person name="Hansen K."/>
            <person name="Keifenheim D."/>
            <person name="Levin J.Z."/>
            <person name="Mosher R.A."/>
            <person name="Mueller C.A."/>
            <person name="Pfiffner J."/>
            <person name="Priest M."/>
            <person name="Russ C."/>
            <person name="Smialowska A."/>
            <person name="Swoboda P."/>
            <person name="Sykes S.M."/>
            <person name="Vaughn M."/>
            <person name="Vengrova S."/>
            <person name="Yoder R."/>
            <person name="Zeng Q."/>
            <person name="Allshire R."/>
            <person name="Baulcombe D."/>
            <person name="Birren B.W."/>
            <person name="Brown W."/>
            <person name="Ekwall K."/>
            <person name="Kellis M."/>
            <person name="Leatherwood J."/>
            <person name="Levin H."/>
            <person name="Margalit H."/>
            <person name="Martienssen R."/>
            <person name="Nieduszynski C.A."/>
            <person name="Spatafora J.W."/>
            <person name="Friedman N."/>
            <person name="Dalgaard J.Z."/>
            <person name="Baumann P."/>
            <person name="Niki H."/>
            <person name="Regev A."/>
            <person name="Nusbaum C."/>
        </authorList>
    </citation>
    <scope>NUCLEOTIDE SEQUENCE [LARGE SCALE GENOMIC DNA]</scope>
    <source>
        <strain evidence="4">OY26 / ATCC MYA-4695 / CBS 11777 / NBRC 106824 / NRRL Y48691</strain>
    </source>
</reference>
<organism evidence="3 4">
    <name type="scientific">Schizosaccharomyces cryophilus (strain OY26 / ATCC MYA-4695 / CBS 11777 / NBRC 106824 / NRRL Y48691)</name>
    <name type="common">Fission yeast</name>
    <dbReference type="NCBI Taxonomy" id="653667"/>
    <lineage>
        <taxon>Eukaryota</taxon>
        <taxon>Fungi</taxon>
        <taxon>Dikarya</taxon>
        <taxon>Ascomycota</taxon>
        <taxon>Taphrinomycotina</taxon>
        <taxon>Schizosaccharomycetes</taxon>
        <taxon>Schizosaccharomycetales</taxon>
        <taxon>Schizosaccharomycetaceae</taxon>
        <taxon>Schizosaccharomyces</taxon>
    </lineage>
</organism>
<proteinExistence type="predicted"/>
<dbReference type="Proteomes" id="UP000015464">
    <property type="component" value="Unassembled WGS sequence"/>
</dbReference>
<dbReference type="GO" id="GO:0000781">
    <property type="term" value="C:chromosome, telomeric region"/>
    <property type="evidence" value="ECO:0007669"/>
    <property type="project" value="GOC"/>
</dbReference>
<dbReference type="GO" id="GO:0140727">
    <property type="term" value="P:siRNA-mediated pericentric heterochromatin formation"/>
    <property type="evidence" value="ECO:0007669"/>
    <property type="project" value="EnsemblFungi"/>
</dbReference>
<dbReference type="HOGENOM" id="CLU_136362_0_0_1"/>
<dbReference type="GO" id="GO:0031509">
    <property type="term" value="P:subtelomeric heterochromatin formation"/>
    <property type="evidence" value="ECO:0007669"/>
    <property type="project" value="EnsemblFungi"/>
</dbReference>
<keyword evidence="4" id="KW-1185">Reference proteome</keyword>
<gene>
    <name evidence="3" type="ORF">SPOG_03063</name>
</gene>
<dbReference type="AlphaFoldDB" id="S9W576"/>
<evidence type="ECO:0000256" key="1">
    <source>
        <dbReference type="SAM" id="MobiDB-lite"/>
    </source>
</evidence>